<dbReference type="RefSeq" id="WP_122627535.1">
    <property type="nucleotide sequence ID" value="NZ_UPPP01000065.1"/>
</dbReference>
<dbReference type="OrthoDB" id="5174871at2"/>
<keyword evidence="2" id="KW-0479">Metal-binding</keyword>
<dbReference type="InterPro" id="IPR013457">
    <property type="entry name" value="Rhamnose_iso-rel"/>
</dbReference>
<gene>
    <name evidence="6" type="ORF">LUCI_1831</name>
</gene>
<keyword evidence="7" id="KW-1185">Reference proteome</keyword>
<dbReference type="PANTHER" id="PTHR30268:SF0">
    <property type="entry name" value="L-RHAMNOSE ISOMERASE"/>
    <property type="match status" value="1"/>
</dbReference>
<dbReference type="Proteomes" id="UP000277811">
    <property type="component" value="Unassembled WGS sequence"/>
</dbReference>
<dbReference type="AlphaFoldDB" id="A0A498R6B8"/>
<dbReference type="GO" id="GO:0019324">
    <property type="term" value="P:L-lyxose metabolic process"/>
    <property type="evidence" value="ECO:0007669"/>
    <property type="project" value="TreeGrafter"/>
</dbReference>
<dbReference type="GO" id="GO:0030145">
    <property type="term" value="F:manganese ion binding"/>
    <property type="evidence" value="ECO:0007669"/>
    <property type="project" value="InterPro"/>
</dbReference>
<reference evidence="6 7" key="1">
    <citation type="submission" date="2018-06" db="EMBL/GenBank/DDBJ databases">
        <authorList>
            <person name="Strepis N."/>
        </authorList>
    </citation>
    <scope>NUCLEOTIDE SEQUENCE [LARGE SCALE GENOMIC DNA]</scope>
    <source>
        <strain evidence="6">LUCI</strain>
    </source>
</reference>
<keyword evidence="5" id="KW-0684">Rhamnose metabolism</keyword>
<dbReference type="InterPro" id="IPR036237">
    <property type="entry name" value="Xyl_isomerase-like_sf"/>
</dbReference>
<accession>A0A498R6B8</accession>
<keyword evidence="4 6" id="KW-0413">Isomerase</keyword>
<sequence length="405" mass="45117">MNGQNYTVWEKQQQAKGVDVAWVRERIKAFKVETPSWGYGDSGTRFKVFKQTGVPRNLYEKLDDAAQVHKFTGICPAVAIHIPWDKTDDYGKIIGYAAELGLKIGAVNPNLFQGEEYKFGSLCHVDAKVRQKALDHVLECIEIAKTVNSGIISLWLADGTNYPGQGDFRERKHYLEQALQTVYASLTGDMRLLIEYKVFEPAFYHTDIADWGMSFTLAGKLGEKAQVLVDLGHHSPGVNVEHIVAFLLDEHKIGGFHFNNRKYADDDLIVGTINPYELFLIFNELVAGELDPATAATAAGIAYMIDQSHCIEPKVPAMIRSVLNIQTAHAKALLVNRAALRQARQKNDVLAAENIVREAFETEVKPLLAGIREELGLAPDPMTAYLQSGYEEQKVGRGRDGQGWE</sequence>
<evidence type="ECO:0000256" key="5">
    <source>
        <dbReference type="ARBA" id="ARBA00023308"/>
    </source>
</evidence>
<dbReference type="EMBL" id="UPPP01000065">
    <property type="protein sequence ID" value="VBB06595.1"/>
    <property type="molecule type" value="Genomic_DNA"/>
</dbReference>
<dbReference type="InterPro" id="IPR050337">
    <property type="entry name" value="L-rhamnose_isomerase"/>
</dbReference>
<dbReference type="NCBIfam" id="TIGR02635">
    <property type="entry name" value="RhaI_grampos"/>
    <property type="match status" value="1"/>
</dbReference>
<dbReference type="GO" id="GO:0008740">
    <property type="term" value="F:L-rhamnose isomerase activity"/>
    <property type="evidence" value="ECO:0007669"/>
    <property type="project" value="InterPro"/>
</dbReference>
<proteinExistence type="predicted"/>
<organism evidence="6 7">
    <name type="scientific">Lucifera butyrica</name>
    <dbReference type="NCBI Taxonomy" id="1351585"/>
    <lineage>
        <taxon>Bacteria</taxon>
        <taxon>Bacillati</taxon>
        <taxon>Bacillota</taxon>
        <taxon>Negativicutes</taxon>
        <taxon>Veillonellales</taxon>
        <taxon>Veillonellaceae</taxon>
        <taxon>Lucifera</taxon>
    </lineage>
</organism>
<keyword evidence="1" id="KW-0963">Cytoplasm</keyword>
<evidence type="ECO:0000313" key="6">
    <source>
        <dbReference type="EMBL" id="VBB06595.1"/>
    </source>
</evidence>
<evidence type="ECO:0000313" key="7">
    <source>
        <dbReference type="Proteomes" id="UP000277811"/>
    </source>
</evidence>
<keyword evidence="3" id="KW-0464">Manganese</keyword>
<protein>
    <submittedName>
        <fullName evidence="6">Rhamnose isomerase</fullName>
    </submittedName>
</protein>
<dbReference type="GO" id="GO:0019301">
    <property type="term" value="P:rhamnose catabolic process"/>
    <property type="evidence" value="ECO:0007669"/>
    <property type="project" value="TreeGrafter"/>
</dbReference>
<evidence type="ECO:0000256" key="3">
    <source>
        <dbReference type="ARBA" id="ARBA00023211"/>
    </source>
</evidence>
<dbReference type="SUPFAM" id="SSF51658">
    <property type="entry name" value="Xylose isomerase-like"/>
    <property type="match status" value="1"/>
</dbReference>
<dbReference type="PANTHER" id="PTHR30268">
    <property type="entry name" value="L-RHAMNOSE ISOMERASE"/>
    <property type="match status" value="1"/>
</dbReference>
<dbReference type="InterPro" id="IPR009308">
    <property type="entry name" value="Rhamnose_isomerase"/>
</dbReference>
<evidence type="ECO:0000256" key="4">
    <source>
        <dbReference type="ARBA" id="ARBA00023235"/>
    </source>
</evidence>
<evidence type="ECO:0000256" key="1">
    <source>
        <dbReference type="ARBA" id="ARBA00022490"/>
    </source>
</evidence>
<dbReference type="Gene3D" id="3.20.20.150">
    <property type="entry name" value="Divalent-metal-dependent TIM barrel enzymes"/>
    <property type="match status" value="1"/>
</dbReference>
<name>A0A498R6B8_9FIRM</name>
<dbReference type="Pfam" id="PF06134">
    <property type="entry name" value="RhaA"/>
    <property type="match status" value="1"/>
</dbReference>
<evidence type="ECO:0000256" key="2">
    <source>
        <dbReference type="ARBA" id="ARBA00022723"/>
    </source>
</evidence>